<keyword evidence="2" id="KW-1185">Reference proteome</keyword>
<proteinExistence type="predicted"/>
<reference evidence="2" key="1">
    <citation type="journal article" date="2019" name="Int. J. Syst. Evol. Microbiol.">
        <title>The Global Catalogue of Microorganisms (GCM) 10K type strain sequencing project: providing services to taxonomists for standard genome sequencing and annotation.</title>
        <authorList>
            <consortium name="The Broad Institute Genomics Platform"/>
            <consortium name="The Broad Institute Genome Sequencing Center for Infectious Disease"/>
            <person name="Wu L."/>
            <person name="Ma J."/>
        </authorList>
    </citation>
    <scope>NUCLEOTIDE SEQUENCE [LARGE SCALE GENOMIC DNA]</scope>
    <source>
        <strain evidence="2">JCM 17759</strain>
    </source>
</reference>
<evidence type="ECO:0000313" key="1">
    <source>
        <dbReference type="EMBL" id="GAA4470155.1"/>
    </source>
</evidence>
<gene>
    <name evidence="1" type="ORF">GCM10023156_63170</name>
</gene>
<dbReference type="EMBL" id="BAABGA010000108">
    <property type="protein sequence ID" value="GAA4470155.1"/>
    <property type="molecule type" value="Genomic_DNA"/>
</dbReference>
<organism evidence="1 2">
    <name type="scientific">Novipirellula rosea</name>
    <dbReference type="NCBI Taxonomy" id="1031540"/>
    <lineage>
        <taxon>Bacteria</taxon>
        <taxon>Pseudomonadati</taxon>
        <taxon>Planctomycetota</taxon>
        <taxon>Planctomycetia</taxon>
        <taxon>Pirellulales</taxon>
        <taxon>Pirellulaceae</taxon>
        <taxon>Novipirellula</taxon>
    </lineage>
</organism>
<dbReference type="Proteomes" id="UP001500840">
    <property type="component" value="Unassembled WGS sequence"/>
</dbReference>
<evidence type="ECO:0000313" key="2">
    <source>
        <dbReference type="Proteomes" id="UP001500840"/>
    </source>
</evidence>
<comment type="caution">
    <text evidence="1">The sequence shown here is derived from an EMBL/GenBank/DDBJ whole genome shotgun (WGS) entry which is preliminary data.</text>
</comment>
<sequence>MLIQGDCEWFPLDEVACVPPILDCGIEAQVNVRIGFRIAFALMPMVVAQDSENVGCGRLRFGKRVDFHFRFTHITVSVTEIRRLTL</sequence>
<name>A0ABP8NS51_9BACT</name>
<accession>A0ABP8NS51</accession>
<protein>
    <submittedName>
        <fullName evidence="1">Uncharacterized protein</fullName>
    </submittedName>
</protein>